<protein>
    <submittedName>
        <fullName evidence="1">Uncharacterized protein</fullName>
    </submittedName>
</protein>
<dbReference type="AlphaFoldDB" id="A0A1R3G5W9"/>
<comment type="caution">
    <text evidence="1">The sequence shown here is derived from an EMBL/GenBank/DDBJ whole genome shotgun (WGS) entry which is preliminary data.</text>
</comment>
<reference evidence="2" key="1">
    <citation type="submission" date="2013-09" db="EMBL/GenBank/DDBJ databases">
        <title>Corchorus olitorius genome sequencing.</title>
        <authorList>
            <person name="Alam M."/>
            <person name="Haque M.S."/>
            <person name="Islam M.S."/>
            <person name="Emdad E.M."/>
            <person name="Islam M.M."/>
            <person name="Ahmed B."/>
            <person name="Halim A."/>
            <person name="Hossen Q.M.M."/>
            <person name="Hossain M.Z."/>
            <person name="Ahmed R."/>
            <person name="Khan M.M."/>
            <person name="Islam R."/>
            <person name="Rashid M.M."/>
            <person name="Khan S.A."/>
            <person name="Rahman M.S."/>
            <person name="Alam M."/>
            <person name="Yahiya A.S."/>
            <person name="Khan M.S."/>
            <person name="Azam M.S."/>
            <person name="Haque T."/>
            <person name="Lashkar M.Z.H."/>
            <person name="Akhand A.I."/>
            <person name="Morshed G."/>
            <person name="Roy S."/>
            <person name="Uddin K.S."/>
            <person name="Rabeya T."/>
            <person name="Hossain A.S."/>
            <person name="Chowdhury A."/>
            <person name="Snigdha A.R."/>
            <person name="Mortoza M.S."/>
            <person name="Matin S.A."/>
            <person name="Hoque S.M.E."/>
            <person name="Islam M.K."/>
            <person name="Roy D.K."/>
            <person name="Haider R."/>
            <person name="Moosa M.M."/>
            <person name="Elias S.M."/>
            <person name="Hasan A.M."/>
            <person name="Jahan S."/>
            <person name="Shafiuddin M."/>
            <person name="Mahmood N."/>
            <person name="Shommy N.S."/>
        </authorList>
    </citation>
    <scope>NUCLEOTIDE SEQUENCE [LARGE SCALE GENOMIC DNA]</scope>
    <source>
        <strain evidence="2">cv. O-4</strain>
    </source>
</reference>
<gene>
    <name evidence="1" type="ORF">COLO4_36722</name>
</gene>
<evidence type="ECO:0000313" key="1">
    <source>
        <dbReference type="EMBL" id="OMO53472.1"/>
    </source>
</evidence>
<name>A0A1R3G5W9_9ROSI</name>
<organism evidence="1 2">
    <name type="scientific">Corchorus olitorius</name>
    <dbReference type="NCBI Taxonomy" id="93759"/>
    <lineage>
        <taxon>Eukaryota</taxon>
        <taxon>Viridiplantae</taxon>
        <taxon>Streptophyta</taxon>
        <taxon>Embryophyta</taxon>
        <taxon>Tracheophyta</taxon>
        <taxon>Spermatophyta</taxon>
        <taxon>Magnoliopsida</taxon>
        <taxon>eudicotyledons</taxon>
        <taxon>Gunneridae</taxon>
        <taxon>Pentapetalae</taxon>
        <taxon>rosids</taxon>
        <taxon>malvids</taxon>
        <taxon>Malvales</taxon>
        <taxon>Malvaceae</taxon>
        <taxon>Grewioideae</taxon>
        <taxon>Apeibeae</taxon>
        <taxon>Corchorus</taxon>
    </lineage>
</organism>
<evidence type="ECO:0000313" key="2">
    <source>
        <dbReference type="Proteomes" id="UP000187203"/>
    </source>
</evidence>
<sequence>MSIHQVQFSSATAWMHHDRKKNLKLMNGYLMDSKNELRRATKGFWFVNELHKSSGPETSPPSSEEASLLALKVHITSRSSRLAADEFSPFRSGLLPRLCNEKKRNIRSCGIVTGFIQPLEFGLNWPQVQNYSNH</sequence>
<accession>A0A1R3G5W9</accession>
<dbReference type="Proteomes" id="UP000187203">
    <property type="component" value="Unassembled WGS sequence"/>
</dbReference>
<dbReference type="EMBL" id="AWUE01023519">
    <property type="protein sequence ID" value="OMO53472.1"/>
    <property type="molecule type" value="Genomic_DNA"/>
</dbReference>
<keyword evidence="2" id="KW-1185">Reference proteome</keyword>
<proteinExistence type="predicted"/>